<dbReference type="Gene3D" id="3.90.105.10">
    <property type="entry name" value="Molybdopterin biosynthesis moea protein, domain 2"/>
    <property type="match status" value="1"/>
</dbReference>
<evidence type="ECO:0000256" key="3">
    <source>
        <dbReference type="ARBA" id="ARBA00005046"/>
    </source>
</evidence>
<gene>
    <name evidence="13" type="ORF">E4656_11650</name>
</gene>
<keyword evidence="6 11" id="KW-0808">Transferase</keyword>
<dbReference type="SUPFAM" id="SSF53218">
    <property type="entry name" value="Molybdenum cofactor biosynthesis proteins"/>
    <property type="match status" value="1"/>
</dbReference>
<dbReference type="GO" id="GO:0046872">
    <property type="term" value="F:metal ion binding"/>
    <property type="evidence" value="ECO:0007669"/>
    <property type="project" value="UniProtKB-UniRule"/>
</dbReference>
<dbReference type="Pfam" id="PF03454">
    <property type="entry name" value="MoeA_C"/>
    <property type="match status" value="1"/>
</dbReference>
<dbReference type="PANTHER" id="PTHR10192">
    <property type="entry name" value="MOLYBDOPTERIN BIOSYNTHESIS PROTEIN"/>
    <property type="match status" value="1"/>
</dbReference>
<dbReference type="FunFam" id="3.40.980.10:FF:000004">
    <property type="entry name" value="Molybdopterin molybdenumtransferase"/>
    <property type="match status" value="1"/>
</dbReference>
<dbReference type="InterPro" id="IPR036135">
    <property type="entry name" value="MoeA_linker/N_sf"/>
</dbReference>
<dbReference type="UniPathway" id="UPA00344"/>
<dbReference type="Gene3D" id="2.40.340.10">
    <property type="entry name" value="MoeA, C-terminal, domain IV"/>
    <property type="match status" value="1"/>
</dbReference>
<keyword evidence="14" id="KW-1185">Reference proteome</keyword>
<evidence type="ECO:0000259" key="12">
    <source>
        <dbReference type="SMART" id="SM00852"/>
    </source>
</evidence>
<dbReference type="SMART" id="SM00852">
    <property type="entry name" value="MoCF_biosynth"/>
    <property type="match status" value="1"/>
</dbReference>
<comment type="cofactor">
    <cofactor evidence="1 11">
        <name>Mg(2+)</name>
        <dbReference type="ChEBI" id="CHEBI:18420"/>
    </cofactor>
</comment>
<protein>
    <recommendedName>
        <fullName evidence="11">Molybdopterin molybdenumtransferase</fullName>
        <ecNumber evidence="11">2.10.1.1</ecNumber>
    </recommendedName>
</protein>
<comment type="pathway">
    <text evidence="3 11">Cofactor biosynthesis; molybdopterin biosynthesis.</text>
</comment>
<comment type="similarity">
    <text evidence="4 11">Belongs to the MoeA family.</text>
</comment>
<accession>A0A4Z0WEQ7</accession>
<evidence type="ECO:0000256" key="11">
    <source>
        <dbReference type="RuleBase" id="RU365090"/>
    </source>
</evidence>
<dbReference type="InterPro" id="IPR005110">
    <property type="entry name" value="MoeA_linker/N"/>
</dbReference>
<dbReference type="AlphaFoldDB" id="A0A4Z0WEQ7"/>
<dbReference type="InterPro" id="IPR005111">
    <property type="entry name" value="MoeA_C_domain_IV"/>
</dbReference>
<reference evidence="13 14" key="1">
    <citation type="submission" date="2019-04" db="EMBL/GenBank/DDBJ databases">
        <title>Natronospirillum operosus gen. nov., sp. nov., a haloalkaliphilic satellite isolated from decaying biomass of laboratory culture of cyanobacterium Geitlerinema sp. and proposal of Natronospirillaceae fam. nov. and Saccharospirillaceae fam. nov.</title>
        <authorList>
            <person name="Kevbrin V."/>
            <person name="Boltyanskaya Y."/>
            <person name="Koziaeva V."/>
            <person name="Grouzdev D.S."/>
            <person name="Park M."/>
            <person name="Cho J."/>
        </authorList>
    </citation>
    <scope>NUCLEOTIDE SEQUENCE [LARGE SCALE GENOMIC DNA]</scope>
    <source>
        <strain evidence="13 14">G-116</strain>
    </source>
</reference>
<sequence>MAAQHPMMPFAEARQRLLAALTPCTEGESVPLPDALGRVLQAPVEAPVSLPPAANSAMDGYALAAGDAPAGAEYDIRGEALAGAPWNGALRPGEALRIMTGAVVPPGADRVIMQEQTEQSADQRLRLNTECPPGNNIRPAGDDVTAGTEVLPAGRRLQVTDLALLGALGLSKVTVVRRLRVALLATGDELRQAGETLAPGDIYESNRLAISLLLRPLPVEITDLGIVRDDPTALRQCMAGAMRTHDLVVSTGGVSVGAADYTRDILQELGDIDFWKVAIKPGKPVAFGRLGKGWFFGLPGNPVSALVTAHQLLVPALGKLSGAAVTAPLTLTVPAAEPLRKKPGRLDFQRAVLSQTVSADGRCEHSVRPASGQGSHMLWSLAQANAYAVLPAESGDIQPGDPVTVVPFDPALGWFTPTSPATAAE</sequence>
<dbReference type="NCBIfam" id="TIGR00177">
    <property type="entry name" value="molyb_syn"/>
    <property type="match status" value="1"/>
</dbReference>
<dbReference type="PANTHER" id="PTHR10192:SF5">
    <property type="entry name" value="GEPHYRIN"/>
    <property type="match status" value="1"/>
</dbReference>
<comment type="caution">
    <text evidence="13">The sequence shown here is derived from an EMBL/GenBank/DDBJ whole genome shotgun (WGS) entry which is preliminary data.</text>
</comment>
<dbReference type="CDD" id="cd00887">
    <property type="entry name" value="MoeA"/>
    <property type="match status" value="1"/>
</dbReference>
<organism evidence="13 14">
    <name type="scientific">Natronospirillum operosum</name>
    <dbReference type="NCBI Taxonomy" id="2759953"/>
    <lineage>
        <taxon>Bacteria</taxon>
        <taxon>Pseudomonadati</taxon>
        <taxon>Pseudomonadota</taxon>
        <taxon>Gammaproteobacteria</taxon>
        <taxon>Oceanospirillales</taxon>
        <taxon>Natronospirillaceae</taxon>
        <taxon>Natronospirillum</taxon>
    </lineage>
</organism>
<dbReference type="InterPro" id="IPR038987">
    <property type="entry name" value="MoeA-like"/>
</dbReference>
<name>A0A4Z0WEQ7_9GAMM</name>
<evidence type="ECO:0000256" key="9">
    <source>
        <dbReference type="ARBA" id="ARBA00023150"/>
    </source>
</evidence>
<comment type="function">
    <text evidence="2 11">Catalyzes the insertion of molybdate into adenylated molybdopterin with the concomitant release of AMP.</text>
</comment>
<evidence type="ECO:0000256" key="6">
    <source>
        <dbReference type="ARBA" id="ARBA00022679"/>
    </source>
</evidence>
<dbReference type="InterPro" id="IPR001453">
    <property type="entry name" value="MoaB/Mog_dom"/>
</dbReference>
<evidence type="ECO:0000313" key="14">
    <source>
        <dbReference type="Proteomes" id="UP000297475"/>
    </source>
</evidence>
<dbReference type="InterPro" id="IPR036688">
    <property type="entry name" value="MoeA_C_domain_IV_sf"/>
</dbReference>
<dbReference type="GO" id="GO:0006777">
    <property type="term" value="P:Mo-molybdopterin cofactor biosynthetic process"/>
    <property type="evidence" value="ECO:0007669"/>
    <property type="project" value="UniProtKB-UniRule"/>
</dbReference>
<dbReference type="PROSITE" id="PS01079">
    <property type="entry name" value="MOCF_BIOSYNTHESIS_2"/>
    <property type="match status" value="1"/>
</dbReference>
<evidence type="ECO:0000313" key="13">
    <source>
        <dbReference type="EMBL" id="TGG92778.1"/>
    </source>
</evidence>
<dbReference type="Proteomes" id="UP000297475">
    <property type="component" value="Unassembled WGS sequence"/>
</dbReference>
<comment type="catalytic activity">
    <reaction evidence="10">
        <text>adenylyl-molybdopterin + molybdate = Mo-molybdopterin + AMP + H(+)</text>
        <dbReference type="Rhea" id="RHEA:35047"/>
        <dbReference type="ChEBI" id="CHEBI:15378"/>
        <dbReference type="ChEBI" id="CHEBI:36264"/>
        <dbReference type="ChEBI" id="CHEBI:62727"/>
        <dbReference type="ChEBI" id="CHEBI:71302"/>
        <dbReference type="ChEBI" id="CHEBI:456215"/>
        <dbReference type="EC" id="2.10.1.1"/>
    </reaction>
</comment>
<dbReference type="EMBL" id="SRMF01000004">
    <property type="protein sequence ID" value="TGG92778.1"/>
    <property type="molecule type" value="Genomic_DNA"/>
</dbReference>
<dbReference type="Pfam" id="PF00994">
    <property type="entry name" value="MoCF_biosynth"/>
    <property type="match status" value="1"/>
</dbReference>
<keyword evidence="5 11" id="KW-0500">Molybdenum</keyword>
<evidence type="ECO:0000256" key="1">
    <source>
        <dbReference type="ARBA" id="ARBA00001946"/>
    </source>
</evidence>
<keyword evidence="9 11" id="KW-0501">Molybdenum cofactor biosynthesis</keyword>
<dbReference type="GO" id="GO:0061599">
    <property type="term" value="F:molybdopterin molybdotransferase activity"/>
    <property type="evidence" value="ECO:0007669"/>
    <property type="project" value="UniProtKB-UniRule"/>
</dbReference>
<dbReference type="GO" id="GO:0005829">
    <property type="term" value="C:cytosol"/>
    <property type="evidence" value="ECO:0007669"/>
    <property type="project" value="TreeGrafter"/>
</dbReference>
<proteinExistence type="inferred from homology"/>
<dbReference type="NCBIfam" id="NF045515">
    <property type="entry name" value="Glp_gephyrin"/>
    <property type="match status" value="1"/>
</dbReference>
<keyword evidence="7 11" id="KW-0479">Metal-binding</keyword>
<evidence type="ECO:0000256" key="8">
    <source>
        <dbReference type="ARBA" id="ARBA00022842"/>
    </source>
</evidence>
<dbReference type="RefSeq" id="WP_135483450.1">
    <property type="nucleotide sequence ID" value="NZ_SRMF01000004.1"/>
</dbReference>
<evidence type="ECO:0000256" key="4">
    <source>
        <dbReference type="ARBA" id="ARBA00010763"/>
    </source>
</evidence>
<feature type="domain" description="MoaB/Mog" evidence="12">
    <location>
        <begin position="182"/>
        <end position="319"/>
    </location>
</feature>
<evidence type="ECO:0000256" key="10">
    <source>
        <dbReference type="ARBA" id="ARBA00047317"/>
    </source>
</evidence>
<evidence type="ECO:0000256" key="7">
    <source>
        <dbReference type="ARBA" id="ARBA00022723"/>
    </source>
</evidence>
<dbReference type="InterPro" id="IPR036425">
    <property type="entry name" value="MoaB/Mog-like_dom_sf"/>
</dbReference>
<dbReference type="OrthoDB" id="9804758at2"/>
<dbReference type="SUPFAM" id="SSF63882">
    <property type="entry name" value="MoeA N-terminal region -like"/>
    <property type="match status" value="1"/>
</dbReference>
<dbReference type="SUPFAM" id="SSF63867">
    <property type="entry name" value="MoeA C-terminal domain-like"/>
    <property type="match status" value="1"/>
</dbReference>
<keyword evidence="8 11" id="KW-0460">Magnesium</keyword>
<dbReference type="InterPro" id="IPR008284">
    <property type="entry name" value="MoCF_biosynth_CS"/>
</dbReference>
<dbReference type="Pfam" id="PF03453">
    <property type="entry name" value="MoeA_N"/>
    <property type="match status" value="1"/>
</dbReference>
<dbReference type="Gene3D" id="3.40.980.10">
    <property type="entry name" value="MoaB/Mog-like domain"/>
    <property type="match status" value="1"/>
</dbReference>
<evidence type="ECO:0000256" key="5">
    <source>
        <dbReference type="ARBA" id="ARBA00022505"/>
    </source>
</evidence>
<dbReference type="EC" id="2.10.1.1" evidence="11"/>
<dbReference type="Gene3D" id="2.170.190.11">
    <property type="entry name" value="Molybdopterin biosynthesis moea protein, domain 3"/>
    <property type="match status" value="1"/>
</dbReference>
<evidence type="ECO:0000256" key="2">
    <source>
        <dbReference type="ARBA" id="ARBA00002901"/>
    </source>
</evidence>